<accession>A0A1B0AIP0</accession>
<dbReference type="Gene3D" id="3.90.1200.10">
    <property type="match status" value="1"/>
</dbReference>
<dbReference type="Proteomes" id="UP000092445">
    <property type="component" value="Unassembled WGS sequence"/>
</dbReference>
<proteinExistence type="predicted"/>
<dbReference type="InterPro" id="IPR004119">
    <property type="entry name" value="EcKL"/>
</dbReference>
<organism evidence="2 3">
    <name type="scientific">Glossina pallidipes</name>
    <name type="common">Tsetse fly</name>
    <dbReference type="NCBI Taxonomy" id="7398"/>
    <lineage>
        <taxon>Eukaryota</taxon>
        <taxon>Metazoa</taxon>
        <taxon>Ecdysozoa</taxon>
        <taxon>Arthropoda</taxon>
        <taxon>Hexapoda</taxon>
        <taxon>Insecta</taxon>
        <taxon>Pterygota</taxon>
        <taxon>Neoptera</taxon>
        <taxon>Endopterygota</taxon>
        <taxon>Diptera</taxon>
        <taxon>Brachycera</taxon>
        <taxon>Muscomorpha</taxon>
        <taxon>Hippoboscoidea</taxon>
        <taxon>Glossinidae</taxon>
        <taxon>Glossina</taxon>
    </lineage>
</organism>
<reference evidence="2" key="2">
    <citation type="submission" date="2020-05" db="UniProtKB">
        <authorList>
            <consortium name="EnsemblMetazoa"/>
        </authorList>
    </citation>
    <scope>IDENTIFICATION</scope>
    <source>
        <strain evidence="2">IAEA</strain>
    </source>
</reference>
<keyword evidence="3" id="KW-1185">Reference proteome</keyword>
<sequence length="426" mass="49669">MSVYNADELQAPDWINNNFLLKVLKQYENTKDIELVHYSIGPASFKGDHYASIMFRCKVVYKLIVNQLTKRKSMILKTVPLKDCAKRELLMASNLFETEISMYTKALPKIKEILGVYGESSKLYADLIYFALKPHKIIIIEDLCDSGYEVIRGRLLTEDEIKMVYAKIAKFHAVSYMLAKQEGGENAPIITAYQEGIFSSSWATSHPMIANGIQHFKAMLAHYKEFYVYLDKVKVMEPAMFAECKNLYRAFKIKQPETNDIFVLNHGDFHPKNLMFKFNKESNQSEDVIMVDYQASCFAPSTVDMIYSQYMMLGGELLMKRHIFMQYYFEEFVKNLQTINYCGDIPKYSDLQISNLKYRHFTLFMLSTFLPIFEAAMHKSVEHMKTLEVSDIMEAPEKLIDNYYETNFVEILRKLLPQLLREGYLD</sequence>
<reference evidence="3" key="1">
    <citation type="submission" date="2014-03" db="EMBL/GenBank/DDBJ databases">
        <authorList>
            <person name="Aksoy S."/>
            <person name="Warren W."/>
            <person name="Wilson R.K."/>
        </authorList>
    </citation>
    <scope>NUCLEOTIDE SEQUENCE [LARGE SCALE GENOMIC DNA]</scope>
    <source>
        <strain evidence="3">IAEA</strain>
    </source>
</reference>
<dbReference type="SMART" id="SM00587">
    <property type="entry name" value="CHK"/>
    <property type="match status" value="1"/>
</dbReference>
<dbReference type="AlphaFoldDB" id="A0A1B0AIP0"/>
<name>A0A1B0AIP0_GLOPL</name>
<evidence type="ECO:0000313" key="2">
    <source>
        <dbReference type="EnsemblMetazoa" id="GPAI047069-PA"/>
    </source>
</evidence>
<dbReference type="EnsemblMetazoa" id="GPAI047069-RA">
    <property type="protein sequence ID" value="GPAI047069-PA"/>
    <property type="gene ID" value="GPAI047069"/>
</dbReference>
<evidence type="ECO:0000259" key="1">
    <source>
        <dbReference type="SMART" id="SM00587"/>
    </source>
</evidence>
<evidence type="ECO:0000313" key="3">
    <source>
        <dbReference type="Proteomes" id="UP000092445"/>
    </source>
</evidence>
<dbReference type="PANTHER" id="PTHR11012:SF12">
    <property type="entry name" value="CHK KINASE-LIKE DOMAIN-CONTAINING PROTEIN-RELATED"/>
    <property type="match status" value="1"/>
</dbReference>
<dbReference type="InterPro" id="IPR015897">
    <property type="entry name" value="CHK_kinase-like"/>
</dbReference>
<protein>
    <submittedName>
        <fullName evidence="2">CHK domain-containing protein</fullName>
    </submittedName>
</protein>
<dbReference type="InterPro" id="IPR011009">
    <property type="entry name" value="Kinase-like_dom_sf"/>
</dbReference>
<dbReference type="SUPFAM" id="SSF56112">
    <property type="entry name" value="Protein kinase-like (PK-like)"/>
    <property type="match status" value="1"/>
</dbReference>
<dbReference type="STRING" id="7398.A0A1B0AIP0"/>
<dbReference type="PANTHER" id="PTHR11012">
    <property type="entry name" value="PROTEIN KINASE-LIKE DOMAIN-CONTAINING"/>
    <property type="match status" value="1"/>
</dbReference>
<dbReference type="Pfam" id="PF02958">
    <property type="entry name" value="EcKL"/>
    <property type="match status" value="1"/>
</dbReference>
<dbReference type="VEuPathDB" id="VectorBase:GPAI047069"/>
<feature type="domain" description="CHK kinase-like" evidence="1">
    <location>
        <begin position="138"/>
        <end position="338"/>
    </location>
</feature>